<reference evidence="2 3" key="2">
    <citation type="submission" date="2018-11" db="EMBL/GenBank/DDBJ databases">
        <authorList>
            <consortium name="Pathogen Informatics"/>
        </authorList>
    </citation>
    <scope>NUCLEOTIDE SEQUENCE [LARGE SCALE GENOMIC DNA]</scope>
</reference>
<gene>
    <name evidence="2" type="ORF">BPAG_LOCUS7135</name>
</gene>
<evidence type="ECO:0000313" key="3">
    <source>
        <dbReference type="Proteomes" id="UP000278627"/>
    </source>
</evidence>
<dbReference type="Proteomes" id="UP000278627">
    <property type="component" value="Unassembled WGS sequence"/>
</dbReference>
<reference evidence="4" key="1">
    <citation type="submission" date="2017-02" db="UniProtKB">
        <authorList>
            <consortium name="WormBaseParasite"/>
        </authorList>
    </citation>
    <scope>IDENTIFICATION</scope>
</reference>
<evidence type="ECO:0000256" key="1">
    <source>
        <dbReference type="SAM" id="MobiDB-lite"/>
    </source>
</evidence>
<dbReference type="AlphaFoldDB" id="A0A0N4TG34"/>
<evidence type="ECO:0000313" key="2">
    <source>
        <dbReference type="EMBL" id="VDN88321.1"/>
    </source>
</evidence>
<proteinExistence type="predicted"/>
<evidence type="ECO:0000313" key="4">
    <source>
        <dbReference type="WBParaSite" id="BPAG_0000717201-mRNA-1"/>
    </source>
</evidence>
<dbReference type="WBParaSite" id="BPAG_0000717201-mRNA-1">
    <property type="protein sequence ID" value="BPAG_0000717201-mRNA-1"/>
    <property type="gene ID" value="BPAG_0000717201"/>
</dbReference>
<protein>
    <submittedName>
        <fullName evidence="4">Ovule protein</fullName>
    </submittedName>
</protein>
<organism evidence="4">
    <name type="scientific">Brugia pahangi</name>
    <name type="common">Filarial nematode worm</name>
    <dbReference type="NCBI Taxonomy" id="6280"/>
    <lineage>
        <taxon>Eukaryota</taxon>
        <taxon>Metazoa</taxon>
        <taxon>Ecdysozoa</taxon>
        <taxon>Nematoda</taxon>
        <taxon>Chromadorea</taxon>
        <taxon>Rhabditida</taxon>
        <taxon>Spirurina</taxon>
        <taxon>Spiruromorpha</taxon>
        <taxon>Filarioidea</taxon>
        <taxon>Onchocercidae</taxon>
        <taxon>Brugia</taxon>
    </lineage>
</organism>
<accession>A0A0N4TG34</accession>
<sequence>MNGKQVLELDSDSVASSISQRNTGNIKGADNDFVAWVEKYSDLSSSTNATSNMPVVTLSDDTDSVKKRKAFSFFKRSSRHKEGCSK</sequence>
<dbReference type="STRING" id="6280.A0A0N4TG34"/>
<feature type="compositionally biased region" description="Polar residues" evidence="1">
    <location>
        <begin position="13"/>
        <end position="25"/>
    </location>
</feature>
<feature type="region of interest" description="Disordered" evidence="1">
    <location>
        <begin position="1"/>
        <end position="27"/>
    </location>
</feature>
<name>A0A0N4TG34_BRUPA</name>
<keyword evidence="3" id="KW-1185">Reference proteome</keyword>
<dbReference type="EMBL" id="UZAD01007611">
    <property type="protein sequence ID" value="VDN88321.1"/>
    <property type="molecule type" value="Genomic_DNA"/>
</dbReference>